<evidence type="ECO:0000256" key="4">
    <source>
        <dbReference type="SAM" id="MobiDB-lite"/>
    </source>
</evidence>
<dbReference type="STRING" id="887144.BJF91_23060"/>
<comment type="caution">
    <text evidence="7">The sequence shown here is derived from an EMBL/GenBank/DDBJ whole genome shotgun (WGS) entry which is preliminary data.</text>
</comment>
<dbReference type="Gene3D" id="3.40.50.150">
    <property type="entry name" value="Vaccinia Virus protein VP39"/>
    <property type="match status" value="1"/>
</dbReference>
<dbReference type="PANTHER" id="PTHR32319:SF0">
    <property type="entry name" value="BACTERIAL HEMOLYSIN-LIKE PROTEIN"/>
    <property type="match status" value="1"/>
</dbReference>
<dbReference type="SUPFAM" id="SSF55174">
    <property type="entry name" value="Alpha-L RNA-binding motif"/>
    <property type="match status" value="1"/>
</dbReference>
<dbReference type="EMBL" id="JACIED010000002">
    <property type="protein sequence ID" value="MBB4007002.1"/>
    <property type="molecule type" value="Genomic_DNA"/>
</dbReference>
<evidence type="ECO:0000313" key="7">
    <source>
        <dbReference type="EMBL" id="OLP51820.1"/>
    </source>
</evidence>
<reference evidence="6 9" key="2">
    <citation type="submission" date="2020-08" db="EMBL/GenBank/DDBJ databases">
        <title>Genomic Encyclopedia of Type Strains, Phase IV (KMG-IV): sequencing the most valuable type-strain genomes for metagenomic binning, comparative biology and taxonomic classification.</title>
        <authorList>
            <person name="Goeker M."/>
        </authorList>
    </citation>
    <scope>NUCLEOTIDE SEQUENCE [LARGE SCALE GENOMIC DNA]</scope>
    <source>
        <strain evidence="6 9">DSM 100021</strain>
    </source>
</reference>
<comment type="similarity">
    <text evidence="2">Belongs to the TlyA family.</text>
</comment>
<keyword evidence="1 3" id="KW-0694">RNA-binding</keyword>
<dbReference type="InterPro" id="IPR002877">
    <property type="entry name" value="RNA_MeTrfase_FtsJ_dom"/>
</dbReference>
<name>A0A1Q9AAG1_9HYPH</name>
<dbReference type="InterPro" id="IPR002942">
    <property type="entry name" value="S4_RNA-bd"/>
</dbReference>
<gene>
    <name evidence="7" type="ORF">BJF91_23060</name>
    <name evidence="6" type="ORF">GGQ71_001265</name>
</gene>
<evidence type="ECO:0000256" key="1">
    <source>
        <dbReference type="ARBA" id="ARBA00022884"/>
    </source>
</evidence>
<keyword evidence="6" id="KW-0489">Methyltransferase</keyword>
<feature type="region of interest" description="Disordered" evidence="4">
    <location>
        <begin position="241"/>
        <end position="282"/>
    </location>
</feature>
<feature type="compositionally biased region" description="Basic and acidic residues" evidence="4">
    <location>
        <begin position="269"/>
        <end position="282"/>
    </location>
</feature>
<dbReference type="Gene3D" id="3.10.290.10">
    <property type="entry name" value="RNA-binding S4 domain"/>
    <property type="match status" value="1"/>
</dbReference>
<dbReference type="CDD" id="cd00165">
    <property type="entry name" value="S4"/>
    <property type="match status" value="1"/>
</dbReference>
<dbReference type="GO" id="GO:0008168">
    <property type="term" value="F:methyltransferase activity"/>
    <property type="evidence" value="ECO:0007669"/>
    <property type="project" value="UniProtKB-KW"/>
</dbReference>
<dbReference type="CDD" id="cd02440">
    <property type="entry name" value="AdoMet_MTases"/>
    <property type="match status" value="1"/>
</dbReference>
<evidence type="ECO:0000313" key="9">
    <source>
        <dbReference type="Proteomes" id="UP000544107"/>
    </source>
</evidence>
<dbReference type="PANTHER" id="PTHR32319">
    <property type="entry name" value="BACTERIAL HEMOLYSIN-LIKE PROTEIN"/>
    <property type="match status" value="1"/>
</dbReference>
<dbReference type="RefSeq" id="WP_075612949.1">
    <property type="nucleotide sequence ID" value="NZ_JACIED010000002.1"/>
</dbReference>
<feature type="domain" description="RNA-binding S4" evidence="5">
    <location>
        <begin position="8"/>
        <end position="73"/>
    </location>
</feature>
<proteinExistence type="inferred from homology"/>
<dbReference type="SUPFAM" id="SSF53335">
    <property type="entry name" value="S-adenosyl-L-methionine-dependent methyltransferases"/>
    <property type="match status" value="1"/>
</dbReference>
<evidence type="ECO:0000259" key="5">
    <source>
        <dbReference type="SMART" id="SM00363"/>
    </source>
</evidence>
<dbReference type="PROSITE" id="PS50889">
    <property type="entry name" value="S4"/>
    <property type="match status" value="1"/>
</dbReference>
<sequence length="282" mass="30335">MTQTPEPQRLDQLLVALNLFASRSRARDAVQRGGVKVNGRTVTKPSLTFSPDVTIEIDDPAQDYVSRAALKLVAGLDHFGLDPKDQVCLDVGASTGGFTEVLLHRGAAHVIAIDVGHEQFHPRLDSDPRTTNIEGLNARYLEPEDIDNQAFTFLVSDVSFISLKLALVPALDMAEPGSHCLLLVKPQFEAGREAISKAGLLKEPETAPAVAAELERWLSEEMGWESLGLIPSPIAGGDGNVEFLLAGRKPEDADDGGDEDSDEDEDRAGDDKDRAGDDEGDA</sequence>
<evidence type="ECO:0000256" key="3">
    <source>
        <dbReference type="PROSITE-ProRule" id="PRU00182"/>
    </source>
</evidence>
<dbReference type="Proteomes" id="UP000185598">
    <property type="component" value="Unassembled WGS sequence"/>
</dbReference>
<dbReference type="Proteomes" id="UP000544107">
    <property type="component" value="Unassembled WGS sequence"/>
</dbReference>
<protein>
    <submittedName>
        <fullName evidence="6">23S rRNA (Cytidine1920-2'-O)/16S rRNA (Cytidine1409-2'-O)-methyltransferase</fullName>
        <ecNumber evidence="6">2.1.1.226</ecNumber>
        <ecNumber evidence="6">2.1.1.227</ecNumber>
    </submittedName>
    <submittedName>
        <fullName evidence="7">Hemolysin</fullName>
    </submittedName>
</protein>
<dbReference type="OrthoDB" id="9784736at2"/>
<dbReference type="EC" id="2.1.1.226" evidence="6"/>
<accession>A0A1Q9AAG1</accession>
<dbReference type="EC" id="2.1.1.227" evidence="6"/>
<dbReference type="InterPro" id="IPR036986">
    <property type="entry name" value="S4_RNA-bd_sf"/>
</dbReference>
<evidence type="ECO:0000313" key="8">
    <source>
        <dbReference type="Proteomes" id="UP000185598"/>
    </source>
</evidence>
<reference evidence="7 8" key="1">
    <citation type="submission" date="2016-09" db="EMBL/GenBank/DDBJ databases">
        <title>Rhizobium oryziradicis sp. nov., isolated from the root of rice.</title>
        <authorList>
            <person name="Zhao J."/>
            <person name="Zhang X."/>
        </authorList>
    </citation>
    <scope>NUCLEOTIDE SEQUENCE [LARGE SCALE GENOMIC DNA]</scope>
    <source>
        <strain evidence="7 8">14971</strain>
    </source>
</reference>
<dbReference type="SMART" id="SM00363">
    <property type="entry name" value="S4"/>
    <property type="match status" value="1"/>
</dbReference>
<keyword evidence="6" id="KW-0808">Transferase</keyword>
<dbReference type="EMBL" id="MKIN01000018">
    <property type="protein sequence ID" value="OLP51820.1"/>
    <property type="molecule type" value="Genomic_DNA"/>
</dbReference>
<dbReference type="Pfam" id="PF01479">
    <property type="entry name" value="S4"/>
    <property type="match status" value="1"/>
</dbReference>
<keyword evidence="8" id="KW-1185">Reference proteome</keyword>
<dbReference type="GO" id="GO:0003723">
    <property type="term" value="F:RNA binding"/>
    <property type="evidence" value="ECO:0007669"/>
    <property type="project" value="UniProtKB-KW"/>
</dbReference>
<dbReference type="PIRSF" id="PIRSF005578">
    <property type="entry name" value="TlyA"/>
    <property type="match status" value="1"/>
</dbReference>
<evidence type="ECO:0000256" key="2">
    <source>
        <dbReference type="ARBA" id="ARBA00029460"/>
    </source>
</evidence>
<dbReference type="InterPro" id="IPR029063">
    <property type="entry name" value="SAM-dependent_MTases_sf"/>
</dbReference>
<dbReference type="InterPro" id="IPR004538">
    <property type="entry name" value="Hemolysin_A/TlyA"/>
</dbReference>
<dbReference type="InterPro" id="IPR047048">
    <property type="entry name" value="TlyA"/>
</dbReference>
<dbReference type="NCBIfam" id="TIGR00478">
    <property type="entry name" value="tly"/>
    <property type="match status" value="1"/>
</dbReference>
<evidence type="ECO:0000313" key="6">
    <source>
        <dbReference type="EMBL" id="MBB4007002.1"/>
    </source>
</evidence>
<feature type="compositionally biased region" description="Acidic residues" evidence="4">
    <location>
        <begin position="252"/>
        <end position="268"/>
    </location>
</feature>
<dbReference type="GO" id="GO:0032259">
    <property type="term" value="P:methylation"/>
    <property type="evidence" value="ECO:0007669"/>
    <property type="project" value="UniProtKB-KW"/>
</dbReference>
<organism evidence="7 8">
    <name type="scientific">Allorhizobium taibaishanense</name>
    <dbReference type="NCBI Taxonomy" id="887144"/>
    <lineage>
        <taxon>Bacteria</taxon>
        <taxon>Pseudomonadati</taxon>
        <taxon>Pseudomonadota</taxon>
        <taxon>Alphaproteobacteria</taxon>
        <taxon>Hyphomicrobiales</taxon>
        <taxon>Rhizobiaceae</taxon>
        <taxon>Rhizobium/Agrobacterium group</taxon>
        <taxon>Allorhizobium</taxon>
    </lineage>
</organism>
<dbReference type="AlphaFoldDB" id="A0A1Q9AAG1"/>
<dbReference type="Pfam" id="PF01728">
    <property type="entry name" value="FtsJ"/>
    <property type="match status" value="1"/>
</dbReference>